<evidence type="ECO:0000256" key="2">
    <source>
        <dbReference type="ARBA" id="ARBA00022448"/>
    </source>
</evidence>
<dbReference type="GO" id="GO:0043952">
    <property type="term" value="P:protein transport by the Sec complex"/>
    <property type="evidence" value="ECO:0007669"/>
    <property type="project" value="UniProtKB-UniRule"/>
</dbReference>
<evidence type="ECO:0000259" key="11">
    <source>
        <dbReference type="Pfam" id="PF02355"/>
    </source>
</evidence>
<evidence type="ECO:0000256" key="7">
    <source>
        <dbReference type="ARBA" id="ARBA00023010"/>
    </source>
</evidence>
<reference evidence="13 14" key="1">
    <citation type="submission" date="2014-07" db="EMBL/GenBank/DDBJ databases">
        <title>Draft genome of Clostridium celerecrescens 152B isolated from sediments associated with methane hydrate from Krishna Godavari basin.</title>
        <authorList>
            <person name="Honkalas V.S."/>
            <person name="Dabir A.P."/>
            <person name="Arora P."/>
            <person name="Dhakephalkar P.K."/>
        </authorList>
    </citation>
    <scope>NUCLEOTIDE SEQUENCE [LARGE SCALE GENOMIC DNA]</scope>
    <source>
        <strain evidence="13 14">152B</strain>
    </source>
</reference>
<evidence type="ECO:0000259" key="12">
    <source>
        <dbReference type="Pfam" id="PF22599"/>
    </source>
</evidence>
<dbReference type="Pfam" id="PF22599">
    <property type="entry name" value="SecDF_P1_head"/>
    <property type="match status" value="1"/>
</dbReference>
<organism evidence="13 14">
    <name type="scientific">Lacrimispora celerecrescens</name>
    <dbReference type="NCBI Taxonomy" id="29354"/>
    <lineage>
        <taxon>Bacteria</taxon>
        <taxon>Bacillati</taxon>
        <taxon>Bacillota</taxon>
        <taxon>Clostridia</taxon>
        <taxon>Lachnospirales</taxon>
        <taxon>Lachnospiraceae</taxon>
        <taxon>Lacrimispora</taxon>
    </lineage>
</organism>
<dbReference type="EMBL" id="JPME01000013">
    <property type="protein sequence ID" value="KEZ89988.1"/>
    <property type="molecule type" value="Genomic_DNA"/>
</dbReference>
<keyword evidence="14" id="KW-1185">Reference proteome</keyword>
<dbReference type="OrthoDB" id="9805019at2"/>
<accession>A0A084JM04</accession>
<feature type="transmembrane region" description="Helical" evidence="9">
    <location>
        <begin position="582"/>
        <end position="604"/>
    </location>
</feature>
<dbReference type="STRING" id="29354.IO98_10805"/>
<dbReference type="GO" id="GO:0015450">
    <property type="term" value="F:protein-transporting ATPase activity"/>
    <property type="evidence" value="ECO:0007669"/>
    <property type="project" value="InterPro"/>
</dbReference>
<feature type="transmembrane region" description="Helical" evidence="9">
    <location>
        <begin position="553"/>
        <end position="570"/>
    </location>
</feature>
<dbReference type="InterPro" id="IPR055344">
    <property type="entry name" value="SecD_SecF_C_bact"/>
</dbReference>
<evidence type="ECO:0000256" key="3">
    <source>
        <dbReference type="ARBA" id="ARBA00022475"/>
    </source>
</evidence>
<dbReference type="NCBIfam" id="TIGR00966">
    <property type="entry name" value="transloc_SecF"/>
    <property type="match status" value="1"/>
</dbReference>
<dbReference type="Gene3D" id="1.20.1640.10">
    <property type="entry name" value="Multidrug efflux transporter AcrB transmembrane domain"/>
    <property type="match status" value="2"/>
</dbReference>
<comment type="similarity">
    <text evidence="10">Belongs to the SecD/SecF family. SecF subfamily.</text>
</comment>
<comment type="function">
    <text evidence="9">Part of the Sec protein translocase complex. Interacts with the SecYEG preprotein conducting channel. SecDF uses the proton motive force (PMF) to complete protein translocation after the ATP-dependent function of SecA.</text>
</comment>
<feature type="transmembrane region" description="Helical" evidence="9">
    <location>
        <begin position="349"/>
        <end position="367"/>
    </location>
</feature>
<evidence type="ECO:0000256" key="10">
    <source>
        <dbReference type="HAMAP-Rule" id="MF_01464"/>
    </source>
</evidence>
<dbReference type="PANTHER" id="PTHR30081:SF1">
    <property type="entry name" value="PROTEIN TRANSLOCASE SUBUNIT SECD"/>
    <property type="match status" value="1"/>
</dbReference>
<feature type="transmembrane region" description="Helical" evidence="9">
    <location>
        <begin position="373"/>
        <end position="392"/>
    </location>
</feature>
<feature type="domain" description="SecDF P1 head subdomain" evidence="12">
    <location>
        <begin position="130"/>
        <end position="227"/>
    </location>
</feature>
<dbReference type="NCBIfam" id="TIGR00916">
    <property type="entry name" value="2A0604s01"/>
    <property type="match status" value="1"/>
</dbReference>
<comment type="caution">
    <text evidence="9">Lacks conserved residue(s) required for the propagation of feature annotation.</text>
</comment>
<dbReference type="Pfam" id="PF02355">
    <property type="entry name" value="SecD_SecF_C"/>
    <property type="match status" value="2"/>
</dbReference>
<evidence type="ECO:0000256" key="9">
    <source>
        <dbReference type="HAMAP-Rule" id="MF_01463"/>
    </source>
</evidence>
<comment type="subcellular location">
    <subcellularLocation>
        <location evidence="1 9">Cell membrane</location>
        <topology evidence="1 9">Multi-pass membrane protein</topology>
    </subcellularLocation>
</comment>
<keyword evidence="2 9" id="KW-0813">Transport</keyword>
<keyword evidence="5 9" id="KW-0653">Protein transport</keyword>
<comment type="subunit">
    <text evidence="9">Forms a complex with SecF. Part of the essential Sec protein translocation apparatus which comprises SecA, SecYEG and auxiliary proteins SecDF. Other proteins may also be involved.</text>
</comment>
<gene>
    <name evidence="10" type="primary">secF</name>
    <name evidence="9" type="synonym">secD</name>
    <name evidence="13" type="ORF">IO98_10805</name>
</gene>
<feature type="transmembrane region" description="Helical" evidence="9">
    <location>
        <begin position="249"/>
        <end position="268"/>
    </location>
</feature>
<dbReference type="GO" id="GO:0005886">
    <property type="term" value="C:plasma membrane"/>
    <property type="evidence" value="ECO:0007669"/>
    <property type="project" value="UniProtKB-SubCell"/>
</dbReference>
<name>A0A084JM04_9FIRM</name>
<evidence type="ECO:0000256" key="1">
    <source>
        <dbReference type="ARBA" id="ARBA00004651"/>
    </source>
</evidence>
<protein>
    <recommendedName>
        <fullName evidence="9 10">Multifunctional fusion protein</fullName>
    </recommendedName>
    <domain>
        <recommendedName>
            <fullName evidence="9">Protein translocase subunit SecD</fullName>
        </recommendedName>
    </domain>
    <domain>
        <recommendedName>
            <fullName evidence="10">Protein-export membrane protein SecF</fullName>
        </recommendedName>
    </domain>
</protein>
<feature type="transmembrane region" description="Helical" evidence="9">
    <location>
        <begin position="299"/>
        <end position="320"/>
    </location>
</feature>
<feature type="transmembrane region" description="Helical" evidence="9">
    <location>
        <begin position="275"/>
        <end position="293"/>
    </location>
</feature>
<dbReference type="GO" id="GO:0065002">
    <property type="term" value="P:intracellular protein transmembrane transport"/>
    <property type="evidence" value="ECO:0007669"/>
    <property type="project" value="UniProtKB-UniRule"/>
</dbReference>
<sequence length="723" mass="78375">MKPGKKMLAAILIVIAALIYVAAFGAGSSIKGVREMRYGIDIRGGVEAVFEPQGLDRTPSEKELDTARQVIETRMDNQNIVDREVTVDKNGGYIIVRFPWKSGETNFNPEEAIAELGEMAELTFRDPDGNVLIQGKDVQSAAPETANNNGIKSYQVALSFNAEGSRLFEEATGKLIGKRMSIYMDQDLISSPTVQTKISGGQAVITGMQDYDDAKNLAEKINAGSLPFSLKTTNFSTISPSLGNNALSIMVYAGIAAFLVICLFMLVFYKLPGAVACVTLVLQTVLQMLAVSIPQYTLTLPGIAGIILTIGMAVDTNIIISERISDELKKGISVKGAVLAGYKNAFSSVLDGNVTTAIVAIILMFLGSGTMLSFGYTLLIGMIVNLLVGVSVSKHLLLSMIQNAPWNDAKWFRIRKDKKIIPFYQKKYIFGIISGVVILSGIVGCFIFGVKLDTQFTGGAVLSYSVSDEADTGKIQAAIERETNRPVTVQIKEDNMTGLKRLSVTLAGNSGMSPEDQKKVTDAINSTSEKVDAKLSETYVVEPYIGAKAMKNAVVAILLSLLFIVVYVWIRFSSISGLPAGVTAMIALVHDVVVVFFVFVLFQIPLNDAFVAVVLTIIGYSINDTIVIYDRIRENRKKDSKMPVDELVNISTTQTLGRSINTSCTTGICVLIILAASVYFQIGSILEFSLPMFFGIITGCYSSICVAGTLWAMWEKKKVIVKK</sequence>
<dbReference type="RefSeq" id="WP_038280895.1">
    <property type="nucleotide sequence ID" value="NZ_JPME01000013.1"/>
</dbReference>
<dbReference type="HAMAP" id="MF_01464_B">
    <property type="entry name" value="SecF_B"/>
    <property type="match status" value="1"/>
</dbReference>
<evidence type="ECO:0000256" key="4">
    <source>
        <dbReference type="ARBA" id="ARBA00022692"/>
    </source>
</evidence>
<evidence type="ECO:0000256" key="8">
    <source>
        <dbReference type="ARBA" id="ARBA00023136"/>
    </source>
</evidence>
<evidence type="ECO:0000256" key="5">
    <source>
        <dbReference type="ARBA" id="ARBA00022927"/>
    </source>
</evidence>
<evidence type="ECO:0000256" key="6">
    <source>
        <dbReference type="ARBA" id="ARBA00022989"/>
    </source>
</evidence>
<dbReference type="AlphaFoldDB" id="A0A084JM04"/>
<comment type="similarity">
    <text evidence="9">Belongs to the SecD/SecF family. SecD subfamily.</text>
</comment>
<dbReference type="Gene3D" id="3.30.70.3400">
    <property type="match status" value="1"/>
</dbReference>
<comment type="subunit">
    <text evidence="10">Forms a complex with SecD. Part of the essential Sec protein translocation apparatus which comprises SecA, SecYEG and auxiliary proteins SecDF. Other proteins may also be involved.</text>
</comment>
<feature type="transmembrane region" description="Helical" evidence="9">
    <location>
        <begin position="428"/>
        <end position="450"/>
    </location>
</feature>
<dbReference type="NCBIfam" id="TIGR01129">
    <property type="entry name" value="secD"/>
    <property type="match status" value="1"/>
</dbReference>
<dbReference type="GO" id="GO:0006605">
    <property type="term" value="P:protein targeting"/>
    <property type="evidence" value="ECO:0007669"/>
    <property type="project" value="UniProtKB-UniRule"/>
</dbReference>
<dbReference type="PANTHER" id="PTHR30081">
    <property type="entry name" value="PROTEIN-EXPORT MEMBRANE PROTEIN SEC"/>
    <property type="match status" value="1"/>
</dbReference>
<dbReference type="InterPro" id="IPR054384">
    <property type="entry name" value="SecDF_P1_head"/>
</dbReference>
<keyword evidence="4 9" id="KW-0812">Transmembrane</keyword>
<dbReference type="InterPro" id="IPR022813">
    <property type="entry name" value="SecD/SecF_arch_bac"/>
</dbReference>
<dbReference type="InterPro" id="IPR048634">
    <property type="entry name" value="SecD_SecF_C"/>
</dbReference>
<feature type="domain" description="Protein export membrane protein SecD/SecF C-terminal" evidence="11">
    <location>
        <begin position="529"/>
        <end position="716"/>
    </location>
</feature>
<dbReference type="PRINTS" id="PR01755">
    <property type="entry name" value="SECFTRNLCASE"/>
</dbReference>
<keyword evidence="3 9" id="KW-1003">Cell membrane</keyword>
<dbReference type="InterPro" id="IPR005665">
    <property type="entry name" value="SecF_bac"/>
</dbReference>
<evidence type="ECO:0000313" key="13">
    <source>
        <dbReference type="EMBL" id="KEZ89988.1"/>
    </source>
</evidence>
<dbReference type="HAMAP" id="MF_01463_B">
    <property type="entry name" value="SecD_B"/>
    <property type="match status" value="1"/>
</dbReference>
<keyword evidence="6 9" id="KW-1133">Transmembrane helix</keyword>
<proteinExistence type="inferred from homology"/>
<dbReference type="SUPFAM" id="SSF82866">
    <property type="entry name" value="Multidrug efflux transporter AcrB transmembrane domain"/>
    <property type="match status" value="2"/>
</dbReference>
<dbReference type="Gene3D" id="3.30.1360.200">
    <property type="match status" value="1"/>
</dbReference>
<feature type="transmembrane region" description="Helical" evidence="9">
    <location>
        <begin position="692"/>
        <end position="714"/>
    </location>
</feature>
<dbReference type="InterPro" id="IPR005791">
    <property type="entry name" value="SecD"/>
</dbReference>
<comment type="caution">
    <text evidence="13">The sequence shown here is derived from an EMBL/GenBank/DDBJ whole genome shotgun (WGS) entry which is preliminary data.</text>
</comment>
<dbReference type="Proteomes" id="UP000028525">
    <property type="component" value="Unassembled WGS sequence"/>
</dbReference>
<feature type="domain" description="Protein export membrane protein SecD/SecF C-terminal" evidence="11">
    <location>
        <begin position="229"/>
        <end position="401"/>
    </location>
</feature>
<keyword evidence="8 9" id="KW-0472">Membrane</keyword>
<feature type="transmembrane region" description="Helical" evidence="9">
    <location>
        <begin position="660"/>
        <end position="680"/>
    </location>
</feature>
<evidence type="ECO:0000313" key="14">
    <source>
        <dbReference type="Proteomes" id="UP000028525"/>
    </source>
</evidence>
<dbReference type="InterPro" id="IPR022645">
    <property type="entry name" value="SecD/SecF_bac"/>
</dbReference>
<keyword evidence="7 9" id="KW-0811">Translocation</keyword>
<feature type="transmembrane region" description="Helical" evidence="9">
    <location>
        <begin position="610"/>
        <end position="629"/>
    </location>
</feature>